<dbReference type="Proteomes" id="UP000639775">
    <property type="component" value="Unassembled WGS sequence"/>
</dbReference>
<dbReference type="InterPro" id="IPR032876">
    <property type="entry name" value="J_dom"/>
</dbReference>
<dbReference type="EMBL" id="JAAORB010000013">
    <property type="protein sequence ID" value="NHQ74557.1"/>
    <property type="molecule type" value="Genomic_DNA"/>
</dbReference>
<proteinExistence type="predicted"/>
<dbReference type="RefSeq" id="WP_167195980.1">
    <property type="nucleotide sequence ID" value="NZ_JAAORB010000013.1"/>
</dbReference>
<comment type="caution">
    <text evidence="2">The sequence shown here is derived from an EMBL/GenBank/DDBJ whole genome shotgun (WGS) entry which is preliminary data.</text>
</comment>
<organism evidence="2 3">
    <name type="scientific">Roseovarius gahaiensis</name>
    <dbReference type="NCBI Taxonomy" id="2716691"/>
    <lineage>
        <taxon>Bacteria</taxon>
        <taxon>Pseudomonadati</taxon>
        <taxon>Pseudomonadota</taxon>
        <taxon>Alphaproteobacteria</taxon>
        <taxon>Rhodobacterales</taxon>
        <taxon>Roseobacteraceae</taxon>
        <taxon>Roseovarius</taxon>
    </lineage>
</organism>
<gene>
    <name evidence="2" type="ORF">HAT86_08780</name>
</gene>
<evidence type="ECO:0000313" key="3">
    <source>
        <dbReference type="Proteomes" id="UP000639775"/>
    </source>
</evidence>
<dbReference type="AlphaFoldDB" id="A0A967BAT9"/>
<feature type="domain" description="Tip attachment protein J" evidence="1">
    <location>
        <begin position="312"/>
        <end position="477"/>
    </location>
</feature>
<name>A0A967BAT9_9RHOB</name>
<accession>A0A967BAT9</accession>
<keyword evidence="3" id="KW-1185">Reference proteome</keyword>
<protein>
    <recommendedName>
        <fullName evidence="1">Tip attachment protein J domain-containing protein</fullName>
    </recommendedName>
</protein>
<dbReference type="Pfam" id="PF13550">
    <property type="entry name" value="Phage-tail_3"/>
    <property type="match status" value="1"/>
</dbReference>
<reference evidence="2" key="1">
    <citation type="submission" date="2020-03" db="EMBL/GenBank/DDBJ databases">
        <title>Roseovarius gahaiensis sp. nov., isolated from Gahai Saline Lake, China.</title>
        <authorList>
            <person name="Sun X."/>
        </authorList>
    </citation>
    <scope>NUCLEOTIDE SEQUENCE</scope>
    <source>
        <strain evidence="2">GH877</strain>
    </source>
</reference>
<evidence type="ECO:0000313" key="2">
    <source>
        <dbReference type="EMBL" id="NHQ74557.1"/>
    </source>
</evidence>
<sequence length="833" mass="86979">MPPVGAAIAAVGTAIGGAVSAVSAFAASSFVGSLLVNTAVSVGLSLLSRALAPKAAPSSVEQHGIQTAVTTTGGTEPQGFILGRTATAGHHVCPPMSHDDGGTPNGFLTYVIELSDLPGIGLSRVILNDGYSELGATAHADYGFPLLGQRVNGTDHAWIKIYDGAQTAADPMLVAKYSSYPDRPWSSSFVGHGTAYAIVTFRYNREVFNSLPKVRFELDGVPLYDPRFDSSVGGSGPQRWIDPSTWARSANPAVMIYNILRGIRLPTGEIWGGDVPAEDLPLDNWVTAMNACDAPIGSRPSFVAGLEVKLEMEPAEVIDELAKTCLGQVSEMGGVFRMRVGAPAAPVQFITNEDIVISAPQELDPFPGLAASANAIASEYPEPASLWTSRAAPPLFNPAWEAEDGGRRLSTSLNFPACSVVSQVAQLMTSYIKDARRFRTHRLVLPPETFHLEPLDTIAWTSARNGYTNKIFEVVEITDQPGTINQELVLRERDPGDYGWTSAQDLPEVVPVTGLAPRPAQIIAGWSVAASTLKDALGLDRRPAITLSWIGSAALDALFVRYEIRLKATAQVVASGLADRAAGSVLVSDGLLPEADYEVRGRYVLDRPTEWSSWLSVTTPGIYLQGDDLRGGIKGLLSDADLAPVEILTALPSSGNFPGRTVYLTTDTKLYRWTGSAWSSGLAAREIEGKLSDDQIEAIAAAKITGALIEAQIANGAVSGAKIAAAAIDAGKLAANAVTAAKLAAGAVTAGKLAAGSVTATAIEAGAISTEKIAAGAVTAGLIAAGAIDAEKIGVTQLSAITSDIGTATAGVIRSADGKFKINLNAKTITITV</sequence>
<evidence type="ECO:0000259" key="1">
    <source>
        <dbReference type="Pfam" id="PF13550"/>
    </source>
</evidence>